<keyword evidence="7 13" id="KW-0858">Xylan degradation</keyword>
<dbReference type="FunFam" id="2.60.120.180:FF:000001">
    <property type="entry name" value="Endo-1,4-beta-xylanase"/>
    <property type="match status" value="1"/>
</dbReference>
<protein>
    <recommendedName>
        <fullName evidence="5 13">Endo-1,4-beta-xylanase</fullName>
        <ecNumber evidence="5 13">3.2.1.8</ecNumber>
    </recommendedName>
</protein>
<dbReference type="InterPro" id="IPR013320">
    <property type="entry name" value="ConA-like_dom_sf"/>
</dbReference>
<dbReference type="InterPro" id="IPR013319">
    <property type="entry name" value="GH11/12"/>
</dbReference>
<dbReference type="GO" id="GO:0045493">
    <property type="term" value="P:xylan catabolic process"/>
    <property type="evidence" value="ECO:0007669"/>
    <property type="project" value="UniProtKB-UniRule"/>
</dbReference>
<comment type="caution">
    <text evidence="17">The sequence shown here is derived from an EMBL/GenBank/DDBJ whole genome shotgun (WGS) entry which is preliminary data.</text>
</comment>
<dbReference type="InterPro" id="IPR001137">
    <property type="entry name" value="Glyco_hydro_11"/>
</dbReference>
<dbReference type="PROSITE" id="PS00777">
    <property type="entry name" value="GH11_2"/>
    <property type="match status" value="1"/>
</dbReference>
<dbReference type="GO" id="GO:0031176">
    <property type="term" value="F:endo-1,4-beta-xylanase activity"/>
    <property type="evidence" value="ECO:0007669"/>
    <property type="project" value="UniProtKB-UniRule"/>
</dbReference>
<feature type="domain" description="GH11" evidence="16">
    <location>
        <begin position="29"/>
        <end position="218"/>
    </location>
</feature>
<keyword evidence="12 13" id="KW-0624">Polysaccharide degradation</keyword>
<keyword evidence="6" id="KW-0964">Secreted</keyword>
<dbReference type="PANTHER" id="PTHR46828">
    <property type="entry name" value="ENDO-1,4-BETA-XYLANASE A-RELATED"/>
    <property type="match status" value="1"/>
</dbReference>
<proteinExistence type="inferred from homology"/>
<evidence type="ECO:0000256" key="12">
    <source>
        <dbReference type="ARBA" id="ARBA00023326"/>
    </source>
</evidence>
<dbReference type="RefSeq" id="XP_056481237.1">
    <property type="nucleotide sequence ID" value="XM_056637730.1"/>
</dbReference>
<organism evidence="17 18">
    <name type="scientific">Penicillium cosmopolitanum</name>
    <dbReference type="NCBI Taxonomy" id="1131564"/>
    <lineage>
        <taxon>Eukaryota</taxon>
        <taxon>Fungi</taxon>
        <taxon>Dikarya</taxon>
        <taxon>Ascomycota</taxon>
        <taxon>Pezizomycotina</taxon>
        <taxon>Eurotiomycetes</taxon>
        <taxon>Eurotiomycetidae</taxon>
        <taxon>Eurotiales</taxon>
        <taxon>Aspergillaceae</taxon>
        <taxon>Penicillium</taxon>
    </lineage>
</organism>
<sequence>MPSLTSLLSFFTLAAGALSASSELAKRETYTSSSTGTSNGYYYSFWTDGSGDVTYSNGAAGEYSVTWTGDNGNFVGGKGWNPGGSRSVSFSGSYNPSGNSYLSVYGWTQNPLIEFYIVEDFGTYNPSSGATKKGTVTSDGSTYDIYTSERVNQPSIEGTATFTQYWSVRQNKRSEGTVTTGNHFTAWENLGMDMGSFNYMIVATEGYFSSGSADITVS</sequence>
<evidence type="ECO:0000256" key="3">
    <source>
        <dbReference type="ARBA" id="ARBA00004851"/>
    </source>
</evidence>
<dbReference type="PRINTS" id="PR00911">
    <property type="entry name" value="GLHYDRLASE11"/>
</dbReference>
<gene>
    <name evidence="17" type="ORF">N7509_013093</name>
</gene>
<evidence type="ECO:0000313" key="17">
    <source>
        <dbReference type="EMBL" id="KAJ5376207.1"/>
    </source>
</evidence>
<dbReference type="SUPFAM" id="SSF49899">
    <property type="entry name" value="Concanavalin A-like lectins/glucanases"/>
    <property type="match status" value="1"/>
</dbReference>
<comment type="pathway">
    <text evidence="3 13 14">Glycan degradation; xylan degradation.</text>
</comment>
<evidence type="ECO:0000256" key="13">
    <source>
        <dbReference type="PROSITE-ProRule" id="PRU01097"/>
    </source>
</evidence>
<dbReference type="AlphaFoldDB" id="A0A9W9SCL8"/>
<keyword evidence="11 13" id="KW-0326">Glycosidase</keyword>
<accession>A0A9W9SCL8</accession>
<evidence type="ECO:0000256" key="4">
    <source>
        <dbReference type="ARBA" id="ARBA00007792"/>
    </source>
</evidence>
<feature type="chain" id="PRO_5040920303" description="Endo-1,4-beta-xylanase" evidence="15">
    <location>
        <begin position="20"/>
        <end position="218"/>
    </location>
</feature>
<evidence type="ECO:0000256" key="7">
    <source>
        <dbReference type="ARBA" id="ARBA00022651"/>
    </source>
</evidence>
<evidence type="ECO:0000256" key="10">
    <source>
        <dbReference type="ARBA" id="ARBA00023277"/>
    </source>
</evidence>
<dbReference type="GeneID" id="81376710"/>
<dbReference type="GO" id="GO:0005576">
    <property type="term" value="C:extracellular region"/>
    <property type="evidence" value="ECO:0007669"/>
    <property type="project" value="UniProtKB-SubCell"/>
</dbReference>
<reference evidence="17" key="1">
    <citation type="submission" date="2022-12" db="EMBL/GenBank/DDBJ databases">
        <authorList>
            <person name="Petersen C."/>
        </authorList>
    </citation>
    <scope>NUCLEOTIDE SEQUENCE</scope>
    <source>
        <strain evidence="17">IBT 29677</strain>
    </source>
</reference>
<dbReference type="PROSITE" id="PS00776">
    <property type="entry name" value="GH11_1"/>
    <property type="match status" value="1"/>
</dbReference>
<feature type="active site" description="Proton donor" evidence="13">
    <location>
        <position position="205"/>
    </location>
</feature>
<feature type="active site" description="Nucleophile" evidence="13">
    <location>
        <position position="114"/>
    </location>
</feature>
<feature type="signal peptide" evidence="15">
    <location>
        <begin position="1"/>
        <end position="19"/>
    </location>
</feature>
<keyword evidence="9 13" id="KW-0378">Hydrolase</keyword>
<dbReference type="InterPro" id="IPR033119">
    <property type="entry name" value="GH11_AS_2"/>
</dbReference>
<evidence type="ECO:0000256" key="15">
    <source>
        <dbReference type="SAM" id="SignalP"/>
    </source>
</evidence>
<dbReference type="Pfam" id="PF00457">
    <property type="entry name" value="Glyco_hydro_11"/>
    <property type="match status" value="1"/>
</dbReference>
<evidence type="ECO:0000256" key="9">
    <source>
        <dbReference type="ARBA" id="ARBA00022801"/>
    </source>
</evidence>
<reference evidence="17" key="2">
    <citation type="journal article" date="2023" name="IMA Fungus">
        <title>Comparative genomic study of the Penicillium genus elucidates a diverse pangenome and 15 lateral gene transfer events.</title>
        <authorList>
            <person name="Petersen C."/>
            <person name="Sorensen T."/>
            <person name="Nielsen M.R."/>
            <person name="Sondergaard T.E."/>
            <person name="Sorensen J.L."/>
            <person name="Fitzpatrick D.A."/>
            <person name="Frisvad J.C."/>
            <person name="Nielsen K.L."/>
        </authorList>
    </citation>
    <scope>NUCLEOTIDE SEQUENCE</scope>
    <source>
        <strain evidence="17">IBT 29677</strain>
    </source>
</reference>
<keyword evidence="8 15" id="KW-0732">Signal</keyword>
<dbReference type="EC" id="3.2.1.8" evidence="5 13"/>
<evidence type="ECO:0000256" key="1">
    <source>
        <dbReference type="ARBA" id="ARBA00000681"/>
    </source>
</evidence>
<evidence type="ECO:0000256" key="5">
    <source>
        <dbReference type="ARBA" id="ARBA00012590"/>
    </source>
</evidence>
<comment type="catalytic activity">
    <reaction evidence="1 13 14">
        <text>Endohydrolysis of (1-&gt;4)-beta-D-xylosidic linkages in xylans.</text>
        <dbReference type="EC" id="3.2.1.8"/>
    </reaction>
</comment>
<evidence type="ECO:0000256" key="8">
    <source>
        <dbReference type="ARBA" id="ARBA00022729"/>
    </source>
</evidence>
<evidence type="ECO:0000256" key="11">
    <source>
        <dbReference type="ARBA" id="ARBA00023295"/>
    </source>
</evidence>
<dbReference type="Proteomes" id="UP001147747">
    <property type="component" value="Unassembled WGS sequence"/>
</dbReference>
<dbReference type="EMBL" id="JAPZBU010000012">
    <property type="protein sequence ID" value="KAJ5376207.1"/>
    <property type="molecule type" value="Genomic_DNA"/>
</dbReference>
<evidence type="ECO:0000256" key="2">
    <source>
        <dbReference type="ARBA" id="ARBA00004613"/>
    </source>
</evidence>
<dbReference type="Gene3D" id="2.60.120.180">
    <property type="match status" value="1"/>
</dbReference>
<evidence type="ECO:0000256" key="14">
    <source>
        <dbReference type="RuleBase" id="RU362015"/>
    </source>
</evidence>
<dbReference type="PROSITE" id="PS51761">
    <property type="entry name" value="GH11_3"/>
    <property type="match status" value="1"/>
</dbReference>
<keyword evidence="10 13" id="KW-0119">Carbohydrate metabolism</keyword>
<evidence type="ECO:0000256" key="6">
    <source>
        <dbReference type="ARBA" id="ARBA00022525"/>
    </source>
</evidence>
<keyword evidence="18" id="KW-1185">Reference proteome</keyword>
<dbReference type="InterPro" id="IPR018208">
    <property type="entry name" value="GH11_AS_1"/>
</dbReference>
<dbReference type="InterPro" id="IPR033123">
    <property type="entry name" value="GH11_dom"/>
</dbReference>
<dbReference type="OrthoDB" id="2115822at2759"/>
<evidence type="ECO:0000313" key="18">
    <source>
        <dbReference type="Proteomes" id="UP001147747"/>
    </source>
</evidence>
<dbReference type="PANTHER" id="PTHR46828:SF2">
    <property type="entry name" value="ENDO-1,4-BETA-XYLANASE A-RELATED"/>
    <property type="match status" value="1"/>
</dbReference>
<comment type="similarity">
    <text evidence="4 13 14">Belongs to the glycosyl hydrolase 11 (cellulase G) family.</text>
</comment>
<evidence type="ECO:0000259" key="16">
    <source>
        <dbReference type="PROSITE" id="PS51761"/>
    </source>
</evidence>
<name>A0A9W9SCL8_9EURO</name>
<comment type="subcellular location">
    <subcellularLocation>
        <location evidence="2">Secreted</location>
    </subcellularLocation>
</comment>